<dbReference type="EMBL" id="JACSIT010000142">
    <property type="protein sequence ID" value="MBC6995938.1"/>
    <property type="molecule type" value="Genomic_DNA"/>
</dbReference>
<evidence type="ECO:0000313" key="2">
    <source>
        <dbReference type="Proteomes" id="UP000650081"/>
    </source>
</evidence>
<dbReference type="AlphaFoldDB" id="A0A923TA99"/>
<comment type="caution">
    <text evidence="1">The sequence shown here is derived from an EMBL/GenBank/DDBJ whole genome shotgun (WGS) entry which is preliminary data.</text>
</comment>
<dbReference type="RefSeq" id="WP_187467965.1">
    <property type="nucleotide sequence ID" value="NZ_JACSIT010000142.1"/>
</dbReference>
<keyword evidence="2" id="KW-1185">Reference proteome</keyword>
<evidence type="ECO:0000313" key="1">
    <source>
        <dbReference type="EMBL" id="MBC6995938.1"/>
    </source>
</evidence>
<gene>
    <name evidence="1" type="ORF">H9S92_17350</name>
</gene>
<dbReference type="Proteomes" id="UP000650081">
    <property type="component" value="Unassembled WGS sequence"/>
</dbReference>
<sequence>MKMNIEEAIALARSNKSLQGVAIKDLQDVQVKAVDALILAEHGIVVPEQNIFYDDGDIAYDPDFDEVEWSQAPVELTWDEKAELARRLSGQAEEAEEISMQIKIQDVEVRKWIRDNQDKVGEILGRFVVDIYNATKLLQKQ</sequence>
<organism evidence="1 2">
    <name type="scientific">Neolewinella lacunae</name>
    <dbReference type="NCBI Taxonomy" id="1517758"/>
    <lineage>
        <taxon>Bacteria</taxon>
        <taxon>Pseudomonadati</taxon>
        <taxon>Bacteroidota</taxon>
        <taxon>Saprospiria</taxon>
        <taxon>Saprospirales</taxon>
        <taxon>Lewinellaceae</taxon>
        <taxon>Neolewinella</taxon>
    </lineage>
</organism>
<name>A0A923TA99_9BACT</name>
<proteinExistence type="predicted"/>
<accession>A0A923TA99</accession>
<protein>
    <submittedName>
        <fullName evidence="1">Uncharacterized protein</fullName>
    </submittedName>
</protein>
<reference evidence="1" key="1">
    <citation type="submission" date="2020-08" db="EMBL/GenBank/DDBJ databases">
        <title>Lewinella bacteria from marine environments.</title>
        <authorList>
            <person name="Zhong Y."/>
        </authorList>
    </citation>
    <scope>NUCLEOTIDE SEQUENCE</scope>
    <source>
        <strain evidence="1">KCTC 42187</strain>
    </source>
</reference>